<dbReference type="Proteomes" id="UP001195769">
    <property type="component" value="Unassembled WGS sequence"/>
</dbReference>
<gene>
    <name evidence="2" type="ORF">F5891DRAFT_1191644</name>
</gene>
<protein>
    <submittedName>
        <fullName evidence="2">Uncharacterized protein</fullName>
    </submittedName>
</protein>
<evidence type="ECO:0000256" key="1">
    <source>
        <dbReference type="SAM" id="MobiDB-lite"/>
    </source>
</evidence>
<evidence type="ECO:0000313" key="2">
    <source>
        <dbReference type="EMBL" id="KAG1897718.1"/>
    </source>
</evidence>
<dbReference type="EMBL" id="JABBWK010000044">
    <property type="protein sequence ID" value="KAG1897718.1"/>
    <property type="molecule type" value="Genomic_DNA"/>
</dbReference>
<evidence type="ECO:0000313" key="3">
    <source>
        <dbReference type="Proteomes" id="UP001195769"/>
    </source>
</evidence>
<name>A0AAD4HID7_9AGAM</name>
<dbReference type="GeneID" id="64661772"/>
<accession>A0AAD4HID7</accession>
<dbReference type="RefSeq" id="XP_041223294.1">
    <property type="nucleotide sequence ID" value="XM_041367474.1"/>
</dbReference>
<organism evidence="2 3">
    <name type="scientific">Suillus fuscotomentosus</name>
    <dbReference type="NCBI Taxonomy" id="1912939"/>
    <lineage>
        <taxon>Eukaryota</taxon>
        <taxon>Fungi</taxon>
        <taxon>Dikarya</taxon>
        <taxon>Basidiomycota</taxon>
        <taxon>Agaricomycotina</taxon>
        <taxon>Agaricomycetes</taxon>
        <taxon>Agaricomycetidae</taxon>
        <taxon>Boletales</taxon>
        <taxon>Suillineae</taxon>
        <taxon>Suillaceae</taxon>
        <taxon>Suillus</taxon>
    </lineage>
</organism>
<keyword evidence="3" id="KW-1185">Reference proteome</keyword>
<reference evidence="2" key="1">
    <citation type="journal article" date="2020" name="New Phytol.">
        <title>Comparative genomics reveals dynamic genome evolution in host specialist ectomycorrhizal fungi.</title>
        <authorList>
            <person name="Lofgren L.A."/>
            <person name="Nguyen N.H."/>
            <person name="Vilgalys R."/>
            <person name="Ruytinx J."/>
            <person name="Liao H.L."/>
            <person name="Branco S."/>
            <person name="Kuo A."/>
            <person name="LaButti K."/>
            <person name="Lipzen A."/>
            <person name="Andreopoulos W."/>
            <person name="Pangilinan J."/>
            <person name="Riley R."/>
            <person name="Hundley H."/>
            <person name="Na H."/>
            <person name="Barry K."/>
            <person name="Grigoriev I.V."/>
            <person name="Stajich J.E."/>
            <person name="Kennedy P.G."/>
        </authorList>
    </citation>
    <scope>NUCLEOTIDE SEQUENCE</scope>
    <source>
        <strain evidence="2">FC203</strain>
    </source>
</reference>
<comment type="caution">
    <text evidence="2">The sequence shown here is derived from an EMBL/GenBank/DDBJ whole genome shotgun (WGS) entry which is preliminary data.</text>
</comment>
<sequence length="122" mass="14264">MDNYANANGGAGNGNGNGDGDGHQNHQMPEHFLQYPLRPRNVMFMMTRRQLALMYVTWAAARVCVRQQVYEPALPLPPNPPPLIWTDELRAMMVLWIAREHRMFEMEVRELEYLLGLREHRF</sequence>
<feature type="compositionally biased region" description="Gly residues" evidence="1">
    <location>
        <begin position="9"/>
        <end position="19"/>
    </location>
</feature>
<proteinExistence type="predicted"/>
<dbReference type="AlphaFoldDB" id="A0AAD4HID7"/>
<feature type="region of interest" description="Disordered" evidence="1">
    <location>
        <begin position="1"/>
        <end position="27"/>
    </location>
</feature>